<dbReference type="FunFam" id="1.20.1720.10:FF:000012">
    <property type="entry name" value="MFS toxin efflux pump (AflT)"/>
    <property type="match status" value="1"/>
</dbReference>
<dbReference type="Gene3D" id="1.20.1720.10">
    <property type="entry name" value="Multidrug resistance protein D"/>
    <property type="match status" value="1"/>
</dbReference>
<dbReference type="FunFam" id="1.20.1250.20:FF:000196">
    <property type="entry name" value="MFS toxin efflux pump (AflT)"/>
    <property type="match status" value="1"/>
</dbReference>
<feature type="transmembrane region" description="Helical" evidence="7">
    <location>
        <begin position="429"/>
        <end position="450"/>
    </location>
</feature>
<keyword evidence="2" id="KW-0813">Transport</keyword>
<dbReference type="EMBL" id="KN847555">
    <property type="protein sequence ID" value="KIW01423.1"/>
    <property type="molecule type" value="Genomic_DNA"/>
</dbReference>
<dbReference type="SUPFAM" id="SSF103473">
    <property type="entry name" value="MFS general substrate transporter"/>
    <property type="match status" value="1"/>
</dbReference>
<feature type="transmembrane region" description="Helical" evidence="7">
    <location>
        <begin position="162"/>
        <end position="185"/>
    </location>
</feature>
<accession>A0A0D2A3L9</accession>
<evidence type="ECO:0000256" key="3">
    <source>
        <dbReference type="ARBA" id="ARBA00022692"/>
    </source>
</evidence>
<feature type="transmembrane region" description="Helical" evidence="7">
    <location>
        <begin position="107"/>
        <end position="125"/>
    </location>
</feature>
<dbReference type="InParanoid" id="A0A0D2A3L9"/>
<feature type="transmembrane region" description="Helical" evidence="7">
    <location>
        <begin position="225"/>
        <end position="245"/>
    </location>
</feature>
<dbReference type="VEuPathDB" id="FungiDB:PV09_07185"/>
<dbReference type="PANTHER" id="PTHR23501">
    <property type="entry name" value="MAJOR FACILITATOR SUPERFAMILY"/>
    <property type="match status" value="1"/>
</dbReference>
<keyword evidence="4 7" id="KW-1133">Transmembrane helix</keyword>
<evidence type="ECO:0000259" key="8">
    <source>
        <dbReference type="PROSITE" id="PS50850"/>
    </source>
</evidence>
<feature type="transmembrane region" description="Helical" evidence="7">
    <location>
        <begin position="69"/>
        <end position="95"/>
    </location>
</feature>
<evidence type="ECO:0000256" key="6">
    <source>
        <dbReference type="SAM" id="MobiDB-lite"/>
    </source>
</evidence>
<evidence type="ECO:0000256" key="1">
    <source>
        <dbReference type="ARBA" id="ARBA00004141"/>
    </source>
</evidence>
<feature type="transmembrane region" description="Helical" evidence="7">
    <location>
        <begin position="266"/>
        <end position="286"/>
    </location>
</feature>
<evidence type="ECO:0000313" key="9">
    <source>
        <dbReference type="EMBL" id="KIW01423.1"/>
    </source>
</evidence>
<dbReference type="HOGENOM" id="CLU_000960_22_1_1"/>
<gene>
    <name evidence="9" type="ORF">PV09_07185</name>
</gene>
<feature type="transmembrane region" description="Helical" evidence="7">
    <location>
        <begin position="336"/>
        <end position="356"/>
    </location>
</feature>
<protein>
    <recommendedName>
        <fullName evidence="8">Major facilitator superfamily (MFS) profile domain-containing protein</fullName>
    </recommendedName>
</protein>
<dbReference type="RefSeq" id="XP_016211292.1">
    <property type="nucleotide sequence ID" value="XM_016360920.1"/>
</dbReference>
<comment type="subcellular location">
    <subcellularLocation>
        <location evidence="1">Membrane</location>
        <topology evidence="1">Multi-pass membrane protein</topology>
    </subcellularLocation>
</comment>
<evidence type="ECO:0000256" key="4">
    <source>
        <dbReference type="ARBA" id="ARBA00022989"/>
    </source>
</evidence>
<evidence type="ECO:0000313" key="10">
    <source>
        <dbReference type="Proteomes" id="UP000053259"/>
    </source>
</evidence>
<dbReference type="Gene3D" id="1.20.1250.20">
    <property type="entry name" value="MFS general substrate transporter like domains"/>
    <property type="match status" value="1"/>
</dbReference>
<dbReference type="OrthoDB" id="10021397at2759"/>
<feature type="transmembrane region" description="Helical" evidence="7">
    <location>
        <begin position="376"/>
        <end position="395"/>
    </location>
</feature>
<evidence type="ECO:0000256" key="2">
    <source>
        <dbReference type="ARBA" id="ARBA00022448"/>
    </source>
</evidence>
<dbReference type="CDD" id="cd17502">
    <property type="entry name" value="MFS_Azr1_MDR_like"/>
    <property type="match status" value="1"/>
</dbReference>
<keyword evidence="5 7" id="KW-0472">Membrane</keyword>
<evidence type="ECO:0000256" key="7">
    <source>
        <dbReference type="SAM" id="Phobius"/>
    </source>
</evidence>
<dbReference type="PANTHER" id="PTHR23501:SF177">
    <property type="entry name" value="MAJOR FACILITATOR SUPERFAMILY (MFS) PROFILE DOMAIN-CONTAINING PROTEIN-RELATED"/>
    <property type="match status" value="1"/>
</dbReference>
<dbReference type="InterPro" id="IPR036259">
    <property type="entry name" value="MFS_trans_sf"/>
</dbReference>
<reference evidence="9 10" key="1">
    <citation type="submission" date="2015-01" db="EMBL/GenBank/DDBJ databases">
        <title>The Genome Sequence of Ochroconis gallopava CBS43764.</title>
        <authorList>
            <consortium name="The Broad Institute Genomics Platform"/>
            <person name="Cuomo C."/>
            <person name="de Hoog S."/>
            <person name="Gorbushina A."/>
            <person name="Stielow B."/>
            <person name="Teixiera M."/>
            <person name="Abouelleil A."/>
            <person name="Chapman S.B."/>
            <person name="Priest M."/>
            <person name="Young S.K."/>
            <person name="Wortman J."/>
            <person name="Nusbaum C."/>
            <person name="Birren B."/>
        </authorList>
    </citation>
    <scope>NUCLEOTIDE SEQUENCE [LARGE SCALE GENOMIC DNA]</scope>
    <source>
        <strain evidence="9 10">CBS 43764</strain>
    </source>
</reference>
<dbReference type="Pfam" id="PF07690">
    <property type="entry name" value="MFS_1"/>
    <property type="match status" value="1"/>
</dbReference>
<feature type="transmembrane region" description="Helical" evidence="7">
    <location>
        <begin position="137"/>
        <end position="156"/>
    </location>
</feature>
<feature type="region of interest" description="Disordered" evidence="6">
    <location>
        <begin position="1"/>
        <end position="60"/>
    </location>
</feature>
<sequence>MSVPEKADLPDTQQVQGSNRSATPSTFSILEEKDQTHGEVQGKLSSNYEEDSPNLQRVESNPYPTTTKLVSILIGVSLAVFLVSLDMTIVATAIPKITDQFHSLQDVGWYGSGFFLTFSAFQSTWGKAYKYWDLKVVFIIGIAVFEVGSLICALAPNSTALIVGRAIAGMGGSSIASGAYTILAFSAPPKQVAAYTGILGAVYAIASVIGPIIGGVFTDNATWRWCFYINLPIGGLSVGIIFLIFQTPKQAKPQDATFREKLLQMDFPGTFILMGALVCLILTLQWGGVTKSWGSADVIGTLVGFVTILALFIAVEIYQDERALLLPRLMKKKSNILFSLFQVFGSSSFMIFMYYLPVYFQVVSGVSAAKSGVRNLPFIISICMMTIISGGIITVTGHFIPIILFGTILGTVGSGLIYTFGVNTPSSEWIGYQIAAGIGFGLIIQVPIICSQALSTAEDLSSVTAIMMFFQTVGFAVFVSVGQSLFTNKLILSAEKYVPGVDVAKVVATGATDLRKAFPAEQLEGLIHAYMDGLTDAYTMAIAISGVSFLVATAILILDYRRLNQEETKKAVGAAA</sequence>
<feature type="compositionally biased region" description="Polar residues" evidence="6">
    <location>
        <begin position="11"/>
        <end position="28"/>
    </location>
</feature>
<organism evidence="9 10">
    <name type="scientific">Verruconis gallopava</name>
    <dbReference type="NCBI Taxonomy" id="253628"/>
    <lineage>
        <taxon>Eukaryota</taxon>
        <taxon>Fungi</taxon>
        <taxon>Dikarya</taxon>
        <taxon>Ascomycota</taxon>
        <taxon>Pezizomycotina</taxon>
        <taxon>Dothideomycetes</taxon>
        <taxon>Pleosporomycetidae</taxon>
        <taxon>Venturiales</taxon>
        <taxon>Sympoventuriaceae</taxon>
        <taxon>Verruconis</taxon>
    </lineage>
</organism>
<evidence type="ECO:0000256" key="5">
    <source>
        <dbReference type="ARBA" id="ARBA00023136"/>
    </source>
</evidence>
<dbReference type="InterPro" id="IPR011701">
    <property type="entry name" value="MFS"/>
</dbReference>
<feature type="transmembrane region" description="Helical" evidence="7">
    <location>
        <begin position="537"/>
        <end position="560"/>
    </location>
</feature>
<feature type="compositionally biased region" description="Polar residues" evidence="6">
    <location>
        <begin position="43"/>
        <end position="60"/>
    </location>
</feature>
<dbReference type="AlphaFoldDB" id="A0A0D2A3L9"/>
<dbReference type="InterPro" id="IPR020846">
    <property type="entry name" value="MFS_dom"/>
</dbReference>
<keyword evidence="3 7" id="KW-0812">Transmembrane</keyword>
<dbReference type="FunCoup" id="A0A0D2A3L9">
    <property type="interactions" value="59"/>
</dbReference>
<dbReference type="GeneID" id="27315158"/>
<feature type="transmembrane region" description="Helical" evidence="7">
    <location>
        <begin position="192"/>
        <end position="213"/>
    </location>
</feature>
<proteinExistence type="predicted"/>
<feature type="domain" description="Major facilitator superfamily (MFS) profile" evidence="8">
    <location>
        <begin position="72"/>
        <end position="564"/>
    </location>
</feature>
<feature type="transmembrane region" description="Helical" evidence="7">
    <location>
        <begin position="298"/>
        <end position="315"/>
    </location>
</feature>
<keyword evidence="10" id="KW-1185">Reference proteome</keyword>
<feature type="transmembrane region" description="Helical" evidence="7">
    <location>
        <begin position="402"/>
        <end position="423"/>
    </location>
</feature>
<dbReference type="GO" id="GO:0022857">
    <property type="term" value="F:transmembrane transporter activity"/>
    <property type="evidence" value="ECO:0007669"/>
    <property type="project" value="InterPro"/>
</dbReference>
<feature type="transmembrane region" description="Helical" evidence="7">
    <location>
        <begin position="462"/>
        <end position="486"/>
    </location>
</feature>
<name>A0A0D2A3L9_9PEZI</name>
<dbReference type="GO" id="GO:0005886">
    <property type="term" value="C:plasma membrane"/>
    <property type="evidence" value="ECO:0007669"/>
    <property type="project" value="TreeGrafter"/>
</dbReference>
<dbReference type="PROSITE" id="PS50850">
    <property type="entry name" value="MFS"/>
    <property type="match status" value="1"/>
</dbReference>
<dbReference type="Proteomes" id="UP000053259">
    <property type="component" value="Unassembled WGS sequence"/>
</dbReference>